<organism evidence="2 3">
    <name type="scientific">Roseivivax marinus</name>
    <dbReference type="NCBI Taxonomy" id="1379903"/>
    <lineage>
        <taxon>Bacteria</taxon>
        <taxon>Pseudomonadati</taxon>
        <taxon>Pseudomonadota</taxon>
        <taxon>Alphaproteobacteria</taxon>
        <taxon>Rhodobacterales</taxon>
        <taxon>Roseobacteraceae</taxon>
        <taxon>Roseivivax</taxon>
    </lineage>
</organism>
<dbReference type="Pfam" id="PF00583">
    <property type="entry name" value="Acetyltransf_1"/>
    <property type="match status" value="1"/>
</dbReference>
<comment type="caution">
    <text evidence="2">The sequence shown here is derived from an EMBL/GenBank/DDBJ whole genome shotgun (WGS) entry which is preliminary data.</text>
</comment>
<dbReference type="AlphaFoldDB" id="W4HJI7"/>
<reference evidence="2 3" key="1">
    <citation type="journal article" date="2014" name="Antonie Van Leeuwenhoek">
        <title>Roseivivax atlanticus sp. nov., isolated from surface seawater of the Atlantic Ocean.</title>
        <authorList>
            <person name="Li G."/>
            <person name="Lai Q."/>
            <person name="Liu X."/>
            <person name="Sun F."/>
            <person name="Shao Z."/>
        </authorList>
    </citation>
    <scope>NUCLEOTIDE SEQUENCE [LARGE SCALE GENOMIC DNA]</scope>
    <source>
        <strain evidence="2 3">22II-s10s</strain>
    </source>
</reference>
<dbReference type="eggNOG" id="COG1670">
    <property type="taxonomic scope" value="Bacteria"/>
</dbReference>
<dbReference type="Proteomes" id="UP000019063">
    <property type="component" value="Unassembled WGS sequence"/>
</dbReference>
<dbReference type="Gene3D" id="3.40.630.30">
    <property type="match status" value="1"/>
</dbReference>
<dbReference type="InterPro" id="IPR000182">
    <property type="entry name" value="GNAT_dom"/>
</dbReference>
<dbReference type="InterPro" id="IPR016181">
    <property type="entry name" value="Acyl_CoA_acyltransferase"/>
</dbReference>
<evidence type="ECO:0000313" key="3">
    <source>
        <dbReference type="Proteomes" id="UP000019063"/>
    </source>
</evidence>
<sequence length="163" mass="17337">MTIELCPLPSGRPDLLAAITLPPEQHEFASPPALSMAQADGPRDGHLIVEGDTPVGFFAIDRDYARAHDFADHGSVGLRMFCIDGRHQGRGIAKAACRALHPYLARQYPEATAVYLTVNHRNPGARAAYLGGGFIDTGEDYLGGAAGPQHVMRLALQNAPAPA</sequence>
<name>W4HJI7_9RHOB</name>
<dbReference type="SUPFAM" id="SSF55729">
    <property type="entry name" value="Acyl-CoA N-acyltransferases (Nat)"/>
    <property type="match status" value="1"/>
</dbReference>
<keyword evidence="3" id="KW-1185">Reference proteome</keyword>
<dbReference type="PROSITE" id="PS51186">
    <property type="entry name" value="GNAT"/>
    <property type="match status" value="1"/>
</dbReference>
<dbReference type="STRING" id="1379903.ATO8_11239"/>
<evidence type="ECO:0000259" key="1">
    <source>
        <dbReference type="PROSITE" id="PS51186"/>
    </source>
</evidence>
<feature type="domain" description="N-acetyltransferase" evidence="1">
    <location>
        <begin position="3"/>
        <end position="157"/>
    </location>
</feature>
<proteinExistence type="predicted"/>
<protein>
    <recommendedName>
        <fullName evidence="1">N-acetyltransferase domain-containing protein</fullName>
    </recommendedName>
</protein>
<dbReference type="CDD" id="cd04301">
    <property type="entry name" value="NAT_SF"/>
    <property type="match status" value="1"/>
</dbReference>
<gene>
    <name evidence="2" type="ORF">ATO8_11239</name>
</gene>
<dbReference type="GO" id="GO:0016747">
    <property type="term" value="F:acyltransferase activity, transferring groups other than amino-acyl groups"/>
    <property type="evidence" value="ECO:0007669"/>
    <property type="project" value="InterPro"/>
</dbReference>
<dbReference type="PATRIC" id="fig|1317118.6.peg.2315"/>
<evidence type="ECO:0000313" key="2">
    <source>
        <dbReference type="EMBL" id="ETW12588.1"/>
    </source>
</evidence>
<dbReference type="RefSeq" id="WP_051487710.1">
    <property type="nucleotide sequence ID" value="NZ_AQQW01000006.1"/>
</dbReference>
<accession>W4HJI7</accession>
<dbReference type="EMBL" id="AQQW01000006">
    <property type="protein sequence ID" value="ETW12588.1"/>
    <property type="molecule type" value="Genomic_DNA"/>
</dbReference>